<dbReference type="WBParaSite" id="ES5_v2.g24862.t1">
    <property type="protein sequence ID" value="ES5_v2.g24862.t1"/>
    <property type="gene ID" value="ES5_v2.g24862"/>
</dbReference>
<proteinExistence type="predicted"/>
<evidence type="ECO:0000313" key="1">
    <source>
        <dbReference type="Proteomes" id="UP000887579"/>
    </source>
</evidence>
<organism evidence="1 2">
    <name type="scientific">Panagrolaimus sp. ES5</name>
    <dbReference type="NCBI Taxonomy" id="591445"/>
    <lineage>
        <taxon>Eukaryota</taxon>
        <taxon>Metazoa</taxon>
        <taxon>Ecdysozoa</taxon>
        <taxon>Nematoda</taxon>
        <taxon>Chromadorea</taxon>
        <taxon>Rhabditida</taxon>
        <taxon>Tylenchina</taxon>
        <taxon>Panagrolaimomorpha</taxon>
        <taxon>Panagrolaimoidea</taxon>
        <taxon>Panagrolaimidae</taxon>
        <taxon>Panagrolaimus</taxon>
    </lineage>
</organism>
<name>A0AC34G521_9BILA</name>
<evidence type="ECO:0000313" key="2">
    <source>
        <dbReference type="WBParaSite" id="ES5_v2.g24862.t1"/>
    </source>
</evidence>
<dbReference type="Proteomes" id="UP000887579">
    <property type="component" value="Unplaced"/>
</dbReference>
<accession>A0AC34G521</accession>
<reference evidence="2" key="1">
    <citation type="submission" date="2022-11" db="UniProtKB">
        <authorList>
            <consortium name="WormBaseParasite"/>
        </authorList>
    </citation>
    <scope>IDENTIFICATION</scope>
</reference>
<protein>
    <submittedName>
        <fullName evidence="2">F-box domain-containing protein</fullName>
    </submittedName>
</protein>
<sequence length="265" mass="30725">MLTFNTENMEPQNFPFKPPIMDYIFKNVEPKHLIQLYQTCKSFYNKFRRNIILNLEIADYDEAEVLDPTKTIICGSNPNLQKLADFWITDSFNYRTLRDKFIPLFCYYTIKKLELHEYILWKEFEILTKAGTIEEIKIKGVFRDQSFVGIEDVISQVPNAKSIEICESIFTATTCASLASLNHKAKLSNIILHNINESDHFYVELLKEFIFKNTDIDCKVHVDFEILDGDSDNILDLNNALQLLADVFNDALVNSLEIKNLTLAS</sequence>